<dbReference type="PROSITE" id="PS51186">
    <property type="entry name" value="GNAT"/>
    <property type="match status" value="2"/>
</dbReference>
<reference evidence="4 5" key="1">
    <citation type="submission" date="2023-02" db="EMBL/GenBank/DDBJ databases">
        <title>Genome sequence of Paenibacillus kyungheensis KACC 18744.</title>
        <authorList>
            <person name="Kim S."/>
            <person name="Heo J."/>
            <person name="Kwon S.-W."/>
        </authorList>
    </citation>
    <scope>NUCLEOTIDE SEQUENCE [LARGE SCALE GENOMIC DNA]</scope>
    <source>
        <strain evidence="4 5">KACC 18744</strain>
    </source>
</reference>
<dbReference type="Pfam" id="PF00583">
    <property type="entry name" value="Acetyltransf_1"/>
    <property type="match status" value="2"/>
</dbReference>
<keyword evidence="1" id="KW-0808">Transferase</keyword>
<evidence type="ECO:0000313" key="4">
    <source>
        <dbReference type="EMBL" id="WCT56438.1"/>
    </source>
</evidence>
<evidence type="ECO:0000259" key="3">
    <source>
        <dbReference type="PROSITE" id="PS51186"/>
    </source>
</evidence>
<dbReference type="Proteomes" id="UP001220509">
    <property type="component" value="Chromosome"/>
</dbReference>
<dbReference type="InterPro" id="IPR050832">
    <property type="entry name" value="Bact_Acetyltransf"/>
</dbReference>
<feature type="domain" description="N-acetyltransferase" evidence="3">
    <location>
        <begin position="4"/>
        <end position="161"/>
    </location>
</feature>
<keyword evidence="5" id="KW-1185">Reference proteome</keyword>
<evidence type="ECO:0000313" key="5">
    <source>
        <dbReference type="Proteomes" id="UP001220509"/>
    </source>
</evidence>
<dbReference type="EMBL" id="CP117416">
    <property type="protein sequence ID" value="WCT56438.1"/>
    <property type="molecule type" value="Genomic_DNA"/>
</dbReference>
<proteinExistence type="predicted"/>
<dbReference type="InterPro" id="IPR000182">
    <property type="entry name" value="GNAT_dom"/>
</dbReference>
<evidence type="ECO:0000256" key="2">
    <source>
        <dbReference type="ARBA" id="ARBA00023315"/>
    </source>
</evidence>
<dbReference type="Gene3D" id="3.40.630.30">
    <property type="match status" value="2"/>
</dbReference>
<dbReference type="CDD" id="cd04301">
    <property type="entry name" value="NAT_SF"/>
    <property type="match status" value="2"/>
</dbReference>
<name>A0AAX3M3G2_9BACL</name>
<accession>A0AAX3M3G2</accession>
<organism evidence="4 5">
    <name type="scientific">Paenibacillus kyungheensis</name>
    <dbReference type="NCBI Taxonomy" id="1452732"/>
    <lineage>
        <taxon>Bacteria</taxon>
        <taxon>Bacillati</taxon>
        <taxon>Bacillota</taxon>
        <taxon>Bacilli</taxon>
        <taxon>Bacillales</taxon>
        <taxon>Paenibacillaceae</taxon>
        <taxon>Paenibacillus</taxon>
    </lineage>
</organism>
<dbReference type="PANTHER" id="PTHR43877:SF2">
    <property type="entry name" value="AMINOALKYLPHOSPHONATE N-ACETYLTRANSFERASE-RELATED"/>
    <property type="match status" value="1"/>
</dbReference>
<dbReference type="KEGG" id="pka:PQ456_02575"/>
<dbReference type="AlphaFoldDB" id="A0AAX3M3G2"/>
<dbReference type="GO" id="GO:0016747">
    <property type="term" value="F:acyltransferase activity, transferring groups other than amino-acyl groups"/>
    <property type="evidence" value="ECO:0007669"/>
    <property type="project" value="InterPro"/>
</dbReference>
<protein>
    <submittedName>
        <fullName evidence="4">GNAT family N-acetyltransferase</fullName>
    </submittedName>
</protein>
<dbReference type="RefSeq" id="WP_273614726.1">
    <property type="nucleotide sequence ID" value="NZ_CP117416.1"/>
</dbReference>
<gene>
    <name evidence="4" type="ORF">PQ456_02575</name>
</gene>
<keyword evidence="2" id="KW-0012">Acyltransferase</keyword>
<evidence type="ECO:0000256" key="1">
    <source>
        <dbReference type="ARBA" id="ARBA00022679"/>
    </source>
</evidence>
<dbReference type="InterPro" id="IPR016181">
    <property type="entry name" value="Acyl_CoA_acyltransferase"/>
</dbReference>
<sequence length="292" mass="33477">MPTYTISKMTDFSNQQIDQIRLLEQICALSDASDLRVGVESLKAIHGDEAFLCYNEDQLIGFLSWYTSDRIEANINAMVHPEFRRNGIFRNLLNHAVADMHLVNIQHCLFRVPSNSQSGIDCIGHIDADFSHSQFSMTFNSIQDRMPYYNHLTIRVANKKDTAFLIYCFAQAFEDSESWTKEYLENTSQEPSRLTYLALHQSNPVGMIRVNTIQAHTAVIHDFCVLPTEQGKGYGRDILTQLITLLQDQQYTQIRLSVVTANRHALRLYTSVGFEISAEFHYYSLPLLSINH</sequence>
<dbReference type="PANTHER" id="PTHR43877">
    <property type="entry name" value="AMINOALKYLPHOSPHONATE N-ACETYLTRANSFERASE-RELATED-RELATED"/>
    <property type="match status" value="1"/>
</dbReference>
<feature type="domain" description="N-acetyltransferase" evidence="3">
    <location>
        <begin position="152"/>
        <end position="292"/>
    </location>
</feature>
<dbReference type="SUPFAM" id="SSF55729">
    <property type="entry name" value="Acyl-CoA N-acyltransferases (Nat)"/>
    <property type="match status" value="2"/>
</dbReference>